<evidence type="ECO:0000313" key="7">
    <source>
        <dbReference type="EMBL" id="QBP32952.1"/>
    </source>
</evidence>
<sequence>MAAVSSLTKLIRQRAQNVTYNSTNVQAQLDSLPIWSLADPRWGADATGATDSTARIQACFNYVGSRGGGTVYIPATPGDGAAANNQGYKVSGSIEVPAFVNIQGEGFSSCLRASTTLPGGLLRLKAHGSVGGRFIRDIRLSGNNGGTGIGTDLEATDTETKHIYGWMLEDVFIESFEWGLQLQGMWHSTLLNVTTSACRVGLHLWGQNVSINILGSHFRRDSRDRKDTFGIVIQPRVYAWSPDQTRGSRSETIVMGGEFMCIGQEYGIYVHDVLDLQISNMDLDYIFLIAIAILNVNGGCNISDGWIAADSTGTTQFSGIVFANPLDVQQMKTVRGLHMNLANNNPLANNQGVAIASQKVGKVAIRDCTFSGGWAGVDIYQNTAGVIIDGNIFAGNTLSLRSSGMVTITNNRLDNVTETGKAAVNTYMGNNNGKFTDGIVQVSMPASANSGSLQLPNPVAGATYVAELMGNNSAQTSDFAWVEGSVVRVSRATPVAVVLNAYVRVTML</sequence>
<dbReference type="GO" id="GO:0098994">
    <property type="term" value="P:symbiont entry into host cell via disruption of host cell envelope"/>
    <property type="evidence" value="ECO:0007669"/>
    <property type="project" value="UniProtKB-KW"/>
</dbReference>
<evidence type="ECO:0000256" key="1">
    <source>
        <dbReference type="ARBA" id="ARBA00004328"/>
    </source>
</evidence>
<protein>
    <submittedName>
        <fullName evidence="7">Tailspike protein</fullName>
    </submittedName>
</protein>
<dbReference type="GO" id="GO:0098015">
    <property type="term" value="C:virus tail"/>
    <property type="evidence" value="ECO:0007669"/>
    <property type="project" value="UniProtKB-KW"/>
</dbReference>
<evidence type="ECO:0000256" key="5">
    <source>
        <dbReference type="ARBA" id="ARBA00023296"/>
    </source>
</evidence>
<dbReference type="SMR" id="A0A482JJQ0"/>
<accession>A0A482JJQ0</accession>
<keyword evidence="5" id="KW-1160">Virus entry into host cell</keyword>
<keyword evidence="3" id="KW-1227">Viral tail protein</keyword>
<reference evidence="7 8" key="1">
    <citation type="submission" date="2019-02" db="EMBL/GenBank/DDBJ databases">
        <title>A cornucopia of Shigella phages from the Cornhusker state.</title>
        <authorList>
            <person name="Doore S.M."/>
            <person name="Schrad J.R."/>
            <person name="Perrett H.R."/>
            <person name="Dover J.A."/>
            <person name="Schrad K.P."/>
            <person name="Dean W.F."/>
            <person name="Parent K.N."/>
        </authorList>
    </citation>
    <scope>NUCLEOTIDE SEQUENCE [LARGE SCALE GENOMIC DNA]</scope>
</reference>
<comment type="subcellular location">
    <subcellularLocation>
        <location evidence="1">Virion</location>
    </subcellularLocation>
</comment>
<proteinExistence type="predicted"/>
<keyword evidence="6" id="KW-1238">Degradation of host capsule during virus entry</keyword>
<keyword evidence="8" id="KW-1185">Reference proteome</keyword>
<evidence type="ECO:0000313" key="8">
    <source>
        <dbReference type="Proteomes" id="UP000294568"/>
    </source>
</evidence>
<dbReference type="Gene3D" id="2.160.20.10">
    <property type="entry name" value="Single-stranded right-handed beta-helix, Pectin lyase-like"/>
    <property type="match status" value="1"/>
</dbReference>
<dbReference type="Proteomes" id="UP000294568">
    <property type="component" value="Segment"/>
</dbReference>
<gene>
    <name evidence="7" type="ORF">HRP29_gp52</name>
</gene>
<keyword evidence="2" id="KW-1235">Degradation of host cell envelope components during virus entry</keyword>
<evidence type="ECO:0000256" key="4">
    <source>
        <dbReference type="ARBA" id="ARBA00022844"/>
    </source>
</evidence>
<dbReference type="SUPFAM" id="SSF51126">
    <property type="entry name" value="Pectin lyase-like"/>
    <property type="match status" value="2"/>
</dbReference>
<evidence type="ECO:0000256" key="2">
    <source>
        <dbReference type="ARBA" id="ARBA00022717"/>
    </source>
</evidence>
<dbReference type="InterPro" id="IPR012334">
    <property type="entry name" value="Pectin_lyas_fold"/>
</dbReference>
<dbReference type="GO" id="GO:0098996">
    <property type="term" value="P:symbiont entry into host cell via disruption of host cell glycocalyx"/>
    <property type="evidence" value="ECO:0007669"/>
    <property type="project" value="UniProtKB-KW"/>
</dbReference>
<organism evidence="7 8">
    <name type="scientific">Shigella phage Buco</name>
    <dbReference type="NCBI Taxonomy" id="2530183"/>
    <lineage>
        <taxon>Viruses</taxon>
        <taxon>Duplodnaviria</taxon>
        <taxon>Heunggongvirae</taxon>
        <taxon>Uroviricota</taxon>
        <taxon>Caudoviricetes</taxon>
        <taxon>Autographivirales</taxon>
        <taxon>Autoscriptoviridae</taxon>
        <taxon>Slopekvirinae</taxon>
        <taxon>Bucovirus</taxon>
        <taxon>Bucovirus buco</taxon>
    </lineage>
</organism>
<dbReference type="EMBL" id="MK562503">
    <property type="protein sequence ID" value="QBP32952.1"/>
    <property type="molecule type" value="Genomic_DNA"/>
</dbReference>
<evidence type="ECO:0000256" key="6">
    <source>
        <dbReference type="ARBA" id="ARBA00035731"/>
    </source>
</evidence>
<dbReference type="InterPro" id="IPR011050">
    <property type="entry name" value="Pectin_lyase_fold/virulence"/>
</dbReference>
<name>A0A482JJQ0_9CAUD</name>
<keyword evidence="4" id="KW-0946">Virion</keyword>
<evidence type="ECO:0000256" key="3">
    <source>
        <dbReference type="ARBA" id="ARBA00022732"/>
    </source>
</evidence>